<evidence type="ECO:0000256" key="2">
    <source>
        <dbReference type="ARBA" id="ARBA00022737"/>
    </source>
</evidence>
<evidence type="ECO:0000313" key="5">
    <source>
        <dbReference type="EMBL" id="TFK29560.1"/>
    </source>
</evidence>
<dbReference type="InterPro" id="IPR015943">
    <property type="entry name" value="WD40/YVTN_repeat-like_dom_sf"/>
</dbReference>
<proteinExistence type="predicted"/>
<keyword evidence="1 3" id="KW-0853">WD repeat</keyword>
<keyword evidence="6" id="KW-1185">Reference proteome</keyword>
<dbReference type="SMART" id="SM00320">
    <property type="entry name" value="WD40"/>
    <property type="match status" value="7"/>
</dbReference>
<dbReference type="AlphaFoldDB" id="A0A5C3L9W8"/>
<sequence>MTGPSLSHQPASPSPSIARRNPSSATPDSDSPRFSRLLSTVLGSPFLTTSDLPTGSGSVEMEMMDASSARPSSPTPSVDFSIIDIDLDNLDVQFSTNTAVPGGYPTRRSRHWPGHGRSLSSSVAGMSLSRSYANDFARGLSDNNPAAFATGSRDTTPARHAAPSPGSLKSILPRIWDALSSPGRALSFHPSFNMSSNNLSGASSTSSSRAASPSSRRALNTLSQSWYHLPQPDEDSERQRSTIWSTYHAKGRGKSRAGSFFSRNSSRGELSDDVNYSELDPLDGEEGELIDDEACFVDIRAVTGIDILGLLPPEIALQILILLCPPPLDSSAYSPTSSTSRSNNSSLSSSSESSMCSAASNRTCARSNCALSPVPDPEIALHAVLACRSVSRTWRRLSSDNAVWRAMFLGRWGIDLAKATPEAILRTDFRPLGRESMGPTWDYDFGRDPRRTIAQPLATPNAKRRGNTRDRSHYLSPHRISYITSETPQSLTNAPLQLDWRVLYRERLELDMRWAGIVPRKTTPAPTFSSMFFDSLDPFGEDVESKENIKPWEPAVRKMNGHTDSVYCLEFDSQRIVTGSRDRTIKVWSLKTGQILGTFRGVHNGSVLCLKFERDWDRWASGSGERKGTLVSGSSDCSICVWDLELGDVLPGTDEREVKAEVRAILKGHEGGVLDIRMDEKWIVSCSKDASIRVWDRHTLEPVRVLRGHEGPVNAIGFQDDKVVSASGDGKMILWDIVNGERIRTFEGHDRGLACIEFKGNLIVSGSNDCKIKVWDPWTGECLRTLPGHEALVRALSFDPRTGRLVSVSYDKNVKVWDLRTGKLIREFQRMHTSHIFDVKFDVARIVTTSHDHQIIELDFSAGLDTSLFI</sequence>
<feature type="region of interest" description="Disordered" evidence="4">
    <location>
        <begin position="246"/>
        <end position="277"/>
    </location>
</feature>
<feature type="repeat" description="WD" evidence="3">
    <location>
        <begin position="706"/>
        <end position="745"/>
    </location>
</feature>
<evidence type="ECO:0000256" key="4">
    <source>
        <dbReference type="SAM" id="MobiDB-lite"/>
    </source>
</evidence>
<dbReference type="OrthoDB" id="19711at2759"/>
<feature type="region of interest" description="Disordered" evidence="4">
    <location>
        <begin position="147"/>
        <end position="167"/>
    </location>
</feature>
<dbReference type="InterPro" id="IPR020472">
    <property type="entry name" value="WD40_PAC1"/>
</dbReference>
<dbReference type="InterPro" id="IPR036322">
    <property type="entry name" value="WD40_repeat_dom_sf"/>
</dbReference>
<evidence type="ECO:0000256" key="1">
    <source>
        <dbReference type="ARBA" id="ARBA00022574"/>
    </source>
</evidence>
<name>A0A5C3L9W8_COPMA</name>
<gene>
    <name evidence="5" type="ORF">FA15DRAFT_736637</name>
</gene>
<feature type="repeat" description="WD" evidence="3">
    <location>
        <begin position="666"/>
        <end position="705"/>
    </location>
</feature>
<dbReference type="InterPro" id="IPR001680">
    <property type="entry name" value="WD40_rpt"/>
</dbReference>
<dbReference type="STRING" id="230819.A0A5C3L9W8"/>
<dbReference type="InterPro" id="IPR019775">
    <property type="entry name" value="WD40_repeat_CS"/>
</dbReference>
<evidence type="ECO:0000256" key="3">
    <source>
        <dbReference type="PROSITE-ProRule" id="PRU00221"/>
    </source>
</evidence>
<reference evidence="5 6" key="1">
    <citation type="journal article" date="2019" name="Nat. Ecol. Evol.">
        <title>Megaphylogeny resolves global patterns of mushroom evolution.</title>
        <authorList>
            <person name="Varga T."/>
            <person name="Krizsan K."/>
            <person name="Foldi C."/>
            <person name="Dima B."/>
            <person name="Sanchez-Garcia M."/>
            <person name="Sanchez-Ramirez S."/>
            <person name="Szollosi G.J."/>
            <person name="Szarkandi J.G."/>
            <person name="Papp V."/>
            <person name="Albert L."/>
            <person name="Andreopoulos W."/>
            <person name="Angelini C."/>
            <person name="Antonin V."/>
            <person name="Barry K.W."/>
            <person name="Bougher N.L."/>
            <person name="Buchanan P."/>
            <person name="Buyck B."/>
            <person name="Bense V."/>
            <person name="Catcheside P."/>
            <person name="Chovatia M."/>
            <person name="Cooper J."/>
            <person name="Damon W."/>
            <person name="Desjardin D."/>
            <person name="Finy P."/>
            <person name="Geml J."/>
            <person name="Haridas S."/>
            <person name="Hughes K."/>
            <person name="Justo A."/>
            <person name="Karasinski D."/>
            <person name="Kautmanova I."/>
            <person name="Kiss B."/>
            <person name="Kocsube S."/>
            <person name="Kotiranta H."/>
            <person name="LaButti K.M."/>
            <person name="Lechner B.E."/>
            <person name="Liimatainen K."/>
            <person name="Lipzen A."/>
            <person name="Lukacs Z."/>
            <person name="Mihaltcheva S."/>
            <person name="Morgado L.N."/>
            <person name="Niskanen T."/>
            <person name="Noordeloos M.E."/>
            <person name="Ohm R.A."/>
            <person name="Ortiz-Santana B."/>
            <person name="Ovrebo C."/>
            <person name="Racz N."/>
            <person name="Riley R."/>
            <person name="Savchenko A."/>
            <person name="Shiryaev A."/>
            <person name="Soop K."/>
            <person name="Spirin V."/>
            <person name="Szebenyi C."/>
            <person name="Tomsovsky M."/>
            <person name="Tulloss R.E."/>
            <person name="Uehling J."/>
            <person name="Grigoriev I.V."/>
            <person name="Vagvolgyi C."/>
            <person name="Papp T."/>
            <person name="Martin F.M."/>
            <person name="Miettinen O."/>
            <person name="Hibbett D.S."/>
            <person name="Nagy L.G."/>
        </authorList>
    </citation>
    <scope>NUCLEOTIDE SEQUENCE [LARGE SCALE GENOMIC DNA]</scope>
    <source>
        <strain evidence="5 6">CBS 121175</strain>
    </source>
</reference>
<dbReference type="PRINTS" id="PR00320">
    <property type="entry name" value="GPROTEINBRPT"/>
</dbReference>
<dbReference type="PANTHER" id="PTHR22847">
    <property type="entry name" value="WD40 REPEAT PROTEIN"/>
    <property type="match status" value="1"/>
</dbReference>
<dbReference type="PANTHER" id="PTHR22847:SF745">
    <property type="entry name" value="F-BOX_WD REPEAT-CONTAINING PROTEIN 7"/>
    <property type="match status" value="1"/>
</dbReference>
<protein>
    <submittedName>
        <fullName evidence="5">WD40 repeat-like protein</fullName>
    </submittedName>
</protein>
<feature type="region of interest" description="Disordered" evidence="4">
    <location>
        <begin position="1"/>
        <end position="35"/>
    </location>
</feature>
<dbReference type="SUPFAM" id="SSF81383">
    <property type="entry name" value="F-box domain"/>
    <property type="match status" value="1"/>
</dbReference>
<feature type="repeat" description="WD" evidence="3">
    <location>
        <begin position="746"/>
        <end position="785"/>
    </location>
</feature>
<accession>A0A5C3L9W8</accession>
<dbReference type="Gene3D" id="2.130.10.10">
    <property type="entry name" value="YVTN repeat-like/Quinoprotein amine dehydrogenase"/>
    <property type="match status" value="2"/>
</dbReference>
<dbReference type="CDD" id="cd00200">
    <property type="entry name" value="WD40"/>
    <property type="match status" value="1"/>
</dbReference>
<dbReference type="PROSITE" id="PS50082">
    <property type="entry name" value="WD_REPEATS_2"/>
    <property type="match status" value="5"/>
</dbReference>
<evidence type="ECO:0000313" key="6">
    <source>
        <dbReference type="Proteomes" id="UP000307440"/>
    </source>
</evidence>
<dbReference type="EMBL" id="ML210149">
    <property type="protein sequence ID" value="TFK29560.1"/>
    <property type="molecule type" value="Genomic_DNA"/>
</dbReference>
<dbReference type="PROSITE" id="PS00678">
    <property type="entry name" value="WD_REPEATS_1"/>
    <property type="match status" value="2"/>
</dbReference>
<keyword evidence="2" id="KW-0677">Repeat</keyword>
<dbReference type="Gene3D" id="1.20.1280.50">
    <property type="match status" value="1"/>
</dbReference>
<feature type="repeat" description="WD" evidence="3">
    <location>
        <begin position="786"/>
        <end position="827"/>
    </location>
</feature>
<dbReference type="Pfam" id="PF00400">
    <property type="entry name" value="WD40"/>
    <property type="match status" value="6"/>
</dbReference>
<feature type="region of interest" description="Disordered" evidence="4">
    <location>
        <begin position="196"/>
        <end position="215"/>
    </location>
</feature>
<dbReference type="Proteomes" id="UP000307440">
    <property type="component" value="Unassembled WGS sequence"/>
</dbReference>
<feature type="compositionally biased region" description="Polar residues" evidence="4">
    <location>
        <begin position="1"/>
        <end position="29"/>
    </location>
</feature>
<feature type="region of interest" description="Disordered" evidence="4">
    <location>
        <begin position="333"/>
        <end position="352"/>
    </location>
</feature>
<dbReference type="SUPFAM" id="SSF50978">
    <property type="entry name" value="WD40 repeat-like"/>
    <property type="match status" value="1"/>
</dbReference>
<dbReference type="PROSITE" id="PS50294">
    <property type="entry name" value="WD_REPEATS_REGION"/>
    <property type="match status" value="5"/>
</dbReference>
<feature type="repeat" description="WD" evidence="3">
    <location>
        <begin position="559"/>
        <end position="598"/>
    </location>
</feature>
<organism evidence="5 6">
    <name type="scientific">Coprinopsis marcescibilis</name>
    <name type="common">Agaric fungus</name>
    <name type="synonym">Psathyrella marcescibilis</name>
    <dbReference type="NCBI Taxonomy" id="230819"/>
    <lineage>
        <taxon>Eukaryota</taxon>
        <taxon>Fungi</taxon>
        <taxon>Dikarya</taxon>
        <taxon>Basidiomycota</taxon>
        <taxon>Agaricomycotina</taxon>
        <taxon>Agaricomycetes</taxon>
        <taxon>Agaricomycetidae</taxon>
        <taxon>Agaricales</taxon>
        <taxon>Agaricineae</taxon>
        <taxon>Psathyrellaceae</taxon>
        <taxon>Coprinopsis</taxon>
    </lineage>
</organism>
<dbReference type="InterPro" id="IPR036047">
    <property type="entry name" value="F-box-like_dom_sf"/>
</dbReference>